<dbReference type="EMBL" id="JAAOAQ010000423">
    <property type="protein sequence ID" value="KAF5548308.1"/>
    <property type="molecule type" value="Genomic_DNA"/>
</dbReference>
<organism evidence="2 3">
    <name type="scientific">Fusarium phyllophilum</name>
    <dbReference type="NCBI Taxonomy" id="47803"/>
    <lineage>
        <taxon>Eukaryota</taxon>
        <taxon>Fungi</taxon>
        <taxon>Dikarya</taxon>
        <taxon>Ascomycota</taxon>
        <taxon>Pezizomycotina</taxon>
        <taxon>Sordariomycetes</taxon>
        <taxon>Hypocreomycetidae</taxon>
        <taxon>Hypocreales</taxon>
        <taxon>Nectriaceae</taxon>
        <taxon>Fusarium</taxon>
        <taxon>Fusarium fujikuroi species complex</taxon>
    </lineage>
</organism>
<reference evidence="2 3" key="1">
    <citation type="submission" date="2020-05" db="EMBL/GenBank/DDBJ databases">
        <title>Identification and distribution of gene clusters putatively required for synthesis of sphingolipid metabolism inhibitors in phylogenetically diverse species of the filamentous fungus Fusarium.</title>
        <authorList>
            <person name="Kim H.-S."/>
            <person name="Busman M."/>
            <person name="Brown D.W."/>
            <person name="Divon H."/>
            <person name="Uhlig S."/>
            <person name="Proctor R.H."/>
        </authorList>
    </citation>
    <scope>NUCLEOTIDE SEQUENCE [LARGE SCALE GENOMIC DNA]</scope>
    <source>
        <strain evidence="2 3">NRRL 13617</strain>
    </source>
</reference>
<feature type="coiled-coil region" evidence="1">
    <location>
        <begin position="254"/>
        <end position="367"/>
    </location>
</feature>
<proteinExistence type="predicted"/>
<evidence type="ECO:0000313" key="2">
    <source>
        <dbReference type="EMBL" id="KAF5548308.1"/>
    </source>
</evidence>
<dbReference type="Proteomes" id="UP000582016">
    <property type="component" value="Unassembled WGS sequence"/>
</dbReference>
<keyword evidence="1" id="KW-0175">Coiled coil</keyword>
<comment type="caution">
    <text evidence="2">The sequence shown here is derived from an EMBL/GenBank/DDBJ whole genome shotgun (WGS) entry which is preliminary data.</text>
</comment>
<keyword evidence="3" id="KW-1185">Reference proteome</keyword>
<protein>
    <submittedName>
        <fullName evidence="2">Uncharacterized protein</fullName>
    </submittedName>
</protein>
<sequence>MVKLHRTINSSTKEKDAPMPAINVKGRVEPGFRVGLRFRPHDGSLGAQERDFVKLSNAPSKTQLDRHDMPAIYATQHADHLFQSFMAAFSDVEQTMARDLADKLKEAILQTWKHFPTTGPTYKANVIARVPYKKLTGTHGFKKQLHYPDWFIMAVWLGPGHPLLQSIRKDMSDLWGLQFPTDAIVYPKFVHIKTQESLFHGNPATAPEDDGLALEERAKAIKKTIDDSPVNGLSAAIKGHLPGMLSDSLSGTRLYGLEMRLASTNHELEDARKQVNDLEKQLAESKASQARAQEKTSSDMETLRKEIQLLKAARASNTKKDVEALRATVAGMEAKALKGEKKVEEEMNTLRSEVAQSAEKAEKAVETGALVLSVLSNPGGQKRKMDEIS</sequence>
<dbReference type="OrthoDB" id="5059649at2759"/>
<name>A0A8H5J3R0_9HYPO</name>
<accession>A0A8H5J3R0</accession>
<gene>
    <name evidence="2" type="ORF">FPHYL_9985</name>
</gene>
<evidence type="ECO:0000256" key="1">
    <source>
        <dbReference type="SAM" id="Coils"/>
    </source>
</evidence>
<dbReference type="AlphaFoldDB" id="A0A8H5J3R0"/>
<evidence type="ECO:0000313" key="3">
    <source>
        <dbReference type="Proteomes" id="UP000582016"/>
    </source>
</evidence>